<dbReference type="AlphaFoldDB" id="A0A418XTU0"/>
<sequence>MPDIIRLNDKTSHGGTVTSVAAKRFTVGGIPVAGIGDSCACPLRGTTTIVEGDPYHKINGVAVAYNGHKTSCGATLIASLTNFKCE</sequence>
<dbReference type="CDD" id="cd14744">
    <property type="entry name" value="PAAR_CT_2"/>
    <property type="match status" value="1"/>
</dbReference>
<evidence type="ECO:0000313" key="1">
    <source>
        <dbReference type="EMBL" id="RJG16108.1"/>
    </source>
</evidence>
<organism evidence="1 2">
    <name type="scientific">Massilia cavernae</name>
    <dbReference type="NCBI Taxonomy" id="2320864"/>
    <lineage>
        <taxon>Bacteria</taxon>
        <taxon>Pseudomonadati</taxon>
        <taxon>Pseudomonadota</taxon>
        <taxon>Betaproteobacteria</taxon>
        <taxon>Burkholderiales</taxon>
        <taxon>Oxalobacteraceae</taxon>
        <taxon>Telluria group</taxon>
        <taxon>Massilia</taxon>
    </lineage>
</organism>
<protein>
    <submittedName>
        <fullName evidence="1">PAAR domain-containing protein</fullName>
    </submittedName>
</protein>
<gene>
    <name evidence="1" type="ORF">D3872_11475</name>
</gene>
<dbReference type="OrthoDB" id="197187at2"/>
<dbReference type="InterPro" id="IPR008727">
    <property type="entry name" value="PAAR_motif"/>
</dbReference>
<dbReference type="EMBL" id="QYUP01000110">
    <property type="protein sequence ID" value="RJG16108.1"/>
    <property type="molecule type" value="Genomic_DNA"/>
</dbReference>
<accession>A0A418XTU0</accession>
<reference evidence="1 2" key="1">
    <citation type="submission" date="2018-09" db="EMBL/GenBank/DDBJ databases">
        <authorList>
            <person name="Zhu H."/>
        </authorList>
    </citation>
    <scope>NUCLEOTIDE SEQUENCE [LARGE SCALE GENOMIC DNA]</scope>
    <source>
        <strain evidence="1 2">K1S02-61</strain>
    </source>
</reference>
<evidence type="ECO:0000313" key="2">
    <source>
        <dbReference type="Proteomes" id="UP000284006"/>
    </source>
</evidence>
<name>A0A418XTU0_9BURK</name>
<proteinExistence type="predicted"/>
<comment type="caution">
    <text evidence="1">The sequence shown here is derived from an EMBL/GenBank/DDBJ whole genome shotgun (WGS) entry which is preliminary data.</text>
</comment>
<dbReference type="Gene3D" id="2.60.200.60">
    <property type="match status" value="1"/>
</dbReference>
<keyword evidence="2" id="KW-1185">Reference proteome</keyword>
<dbReference type="Proteomes" id="UP000284006">
    <property type="component" value="Unassembled WGS sequence"/>
</dbReference>
<dbReference type="RefSeq" id="WP_119810895.1">
    <property type="nucleotide sequence ID" value="NZ_QYUP01000110.1"/>
</dbReference>
<dbReference type="Pfam" id="PF05488">
    <property type="entry name" value="PAAR_motif"/>
    <property type="match status" value="1"/>
</dbReference>